<organism evidence="2 3">
    <name type="scientific">Plakobranchus ocellatus</name>
    <dbReference type="NCBI Taxonomy" id="259542"/>
    <lineage>
        <taxon>Eukaryota</taxon>
        <taxon>Metazoa</taxon>
        <taxon>Spiralia</taxon>
        <taxon>Lophotrochozoa</taxon>
        <taxon>Mollusca</taxon>
        <taxon>Gastropoda</taxon>
        <taxon>Heterobranchia</taxon>
        <taxon>Euthyneura</taxon>
        <taxon>Panpulmonata</taxon>
        <taxon>Sacoglossa</taxon>
        <taxon>Placobranchoidea</taxon>
        <taxon>Plakobranchidae</taxon>
        <taxon>Plakobranchus</taxon>
    </lineage>
</organism>
<dbReference type="EMBL" id="BLXT01006426">
    <property type="protein sequence ID" value="GFO31738.1"/>
    <property type="molecule type" value="Genomic_DNA"/>
</dbReference>
<evidence type="ECO:0000313" key="3">
    <source>
        <dbReference type="Proteomes" id="UP000735302"/>
    </source>
</evidence>
<proteinExistence type="predicted"/>
<sequence length="226" mass="25821">MDQLTQDLPGVALSLPRRHPRQRQQCRGTFYEAPTPVPVSARQRTLLPTRELFPGSTLRRVPRSLSVHGWCRKRSESRHNLRSFLGKFLPWQWGAPEHAAFQQIKDLLSADTVLAHFNPALERAYPATHQMWESAVPCSTDTAMVVRDPSLMHQKTLTQTQRKYSQMQKETGYHLWSQPVSPIPVRKTFCPSDSSQATNRLIWTDKTHSSSGSEQTCQMGSYLEPI</sequence>
<dbReference type="InterPro" id="IPR043502">
    <property type="entry name" value="DNA/RNA_pol_sf"/>
</dbReference>
<comment type="caution">
    <text evidence="2">The sequence shown here is derived from an EMBL/GenBank/DDBJ whole genome shotgun (WGS) entry which is preliminary data.</text>
</comment>
<feature type="region of interest" description="Disordered" evidence="1">
    <location>
        <begin position="1"/>
        <end position="23"/>
    </location>
</feature>
<reference evidence="2 3" key="1">
    <citation type="journal article" date="2021" name="Elife">
        <title>Chloroplast acquisition without the gene transfer in kleptoplastic sea slugs, Plakobranchus ocellatus.</title>
        <authorList>
            <person name="Maeda T."/>
            <person name="Takahashi S."/>
            <person name="Yoshida T."/>
            <person name="Shimamura S."/>
            <person name="Takaki Y."/>
            <person name="Nagai Y."/>
            <person name="Toyoda A."/>
            <person name="Suzuki Y."/>
            <person name="Arimoto A."/>
            <person name="Ishii H."/>
            <person name="Satoh N."/>
            <person name="Nishiyama T."/>
            <person name="Hasebe M."/>
            <person name="Maruyama T."/>
            <person name="Minagawa J."/>
            <person name="Obokata J."/>
            <person name="Shigenobu S."/>
        </authorList>
    </citation>
    <scope>NUCLEOTIDE SEQUENCE [LARGE SCALE GENOMIC DNA]</scope>
</reference>
<dbReference type="AlphaFoldDB" id="A0AAV4CKV1"/>
<accession>A0AAV4CKV1</accession>
<evidence type="ECO:0000256" key="1">
    <source>
        <dbReference type="SAM" id="MobiDB-lite"/>
    </source>
</evidence>
<evidence type="ECO:0000313" key="2">
    <source>
        <dbReference type="EMBL" id="GFO31738.1"/>
    </source>
</evidence>
<protein>
    <submittedName>
        <fullName evidence="2">Integrase domain containing protein</fullName>
    </submittedName>
</protein>
<dbReference type="Proteomes" id="UP000735302">
    <property type="component" value="Unassembled WGS sequence"/>
</dbReference>
<dbReference type="SUPFAM" id="SSF56672">
    <property type="entry name" value="DNA/RNA polymerases"/>
    <property type="match status" value="1"/>
</dbReference>
<name>A0AAV4CKV1_9GAST</name>
<gene>
    <name evidence="2" type="ORF">PoB_005824300</name>
</gene>
<keyword evidence="3" id="KW-1185">Reference proteome</keyword>